<dbReference type="GO" id="GO:0045626">
    <property type="term" value="P:negative regulation of T-helper 1 cell differentiation"/>
    <property type="evidence" value="ECO:0007669"/>
    <property type="project" value="Ensembl"/>
</dbReference>
<keyword evidence="5" id="KW-1133">Transmembrane helix</keyword>
<evidence type="ECO:0000256" key="3">
    <source>
        <dbReference type="ARBA" id="ARBA00022692"/>
    </source>
</evidence>
<dbReference type="Pfam" id="PF09238">
    <property type="entry name" value="IL4Ra_N"/>
    <property type="match status" value="1"/>
</dbReference>
<feature type="compositionally biased region" description="Polar residues" evidence="9">
    <location>
        <begin position="796"/>
        <end position="808"/>
    </location>
</feature>
<dbReference type="SUPFAM" id="SSF49265">
    <property type="entry name" value="Fibronectin type III"/>
    <property type="match status" value="2"/>
</dbReference>
<keyword evidence="7" id="KW-0675">Receptor</keyword>
<evidence type="ECO:0000256" key="1">
    <source>
        <dbReference type="ARBA" id="ARBA00004479"/>
    </source>
</evidence>
<feature type="domain" description="Fibronectin type-III" evidence="11">
    <location>
        <begin position="125"/>
        <end position="224"/>
    </location>
</feature>
<dbReference type="Gene3D" id="2.60.40.10">
    <property type="entry name" value="Immunoglobulins"/>
    <property type="match status" value="2"/>
</dbReference>
<comment type="subcellular location">
    <subcellularLocation>
        <location evidence="1">Membrane</location>
        <topology evidence="1">Single-pass type I membrane protein</topology>
    </subcellularLocation>
</comment>
<dbReference type="GO" id="GO:0005654">
    <property type="term" value="C:nucleoplasm"/>
    <property type="evidence" value="ECO:0007669"/>
    <property type="project" value="Ensembl"/>
</dbReference>
<feature type="region of interest" description="Disordered" evidence="9">
    <location>
        <begin position="496"/>
        <end position="542"/>
    </location>
</feature>
<dbReference type="GO" id="GO:0016064">
    <property type="term" value="P:immunoglobulin mediated immune response"/>
    <property type="evidence" value="ECO:0007669"/>
    <property type="project" value="Ensembl"/>
</dbReference>
<organism evidence="12 13">
    <name type="scientific">Cricetulus griseus</name>
    <name type="common">Chinese hamster</name>
    <name type="synonym">Cricetulus barabensis griseus</name>
    <dbReference type="NCBI Taxonomy" id="10029"/>
    <lineage>
        <taxon>Eukaryota</taxon>
        <taxon>Metazoa</taxon>
        <taxon>Chordata</taxon>
        <taxon>Craniata</taxon>
        <taxon>Vertebrata</taxon>
        <taxon>Euteleostomi</taxon>
        <taxon>Mammalia</taxon>
        <taxon>Eutheria</taxon>
        <taxon>Euarchontoglires</taxon>
        <taxon>Glires</taxon>
        <taxon>Rodentia</taxon>
        <taxon>Myomorpha</taxon>
        <taxon>Muroidea</taxon>
        <taxon>Cricetidae</taxon>
        <taxon>Cricetinae</taxon>
        <taxon>Cricetulus</taxon>
    </lineage>
</organism>
<dbReference type="GO" id="GO:0043032">
    <property type="term" value="P:positive regulation of macrophage activation"/>
    <property type="evidence" value="ECO:0007669"/>
    <property type="project" value="Ensembl"/>
</dbReference>
<dbReference type="Ensembl" id="ENSCGRT00001011649.1">
    <property type="protein sequence ID" value="ENSCGRP00001007594.1"/>
    <property type="gene ID" value="ENSCGRG00001009994.1"/>
</dbReference>
<feature type="chain" id="PRO_5034956462" evidence="10">
    <location>
        <begin position="31"/>
        <end position="835"/>
    </location>
</feature>
<reference evidence="12" key="1">
    <citation type="submission" date="2025-08" db="UniProtKB">
        <authorList>
            <consortium name="Ensembl"/>
        </authorList>
    </citation>
    <scope>IDENTIFICATION</scope>
</reference>
<dbReference type="GO" id="GO:1901741">
    <property type="term" value="P:positive regulation of myoblast fusion"/>
    <property type="evidence" value="ECO:0007669"/>
    <property type="project" value="Ensembl"/>
</dbReference>
<dbReference type="GO" id="GO:0045630">
    <property type="term" value="P:positive regulation of T-helper 2 cell differentiation"/>
    <property type="evidence" value="ECO:0007669"/>
    <property type="project" value="Ensembl"/>
</dbReference>
<keyword evidence="8" id="KW-0325">Glycoprotein</keyword>
<keyword evidence="2" id="KW-0597">Phosphoprotein</keyword>
<keyword evidence="3" id="KW-0812">Transmembrane</keyword>
<dbReference type="GO" id="GO:0002532">
    <property type="term" value="P:production of molecular mediator involved in inflammatory response"/>
    <property type="evidence" value="ECO:0007669"/>
    <property type="project" value="InterPro"/>
</dbReference>
<dbReference type="PANTHER" id="PTHR23037:SF32">
    <property type="entry name" value="INTERLEUKIN-4 RECEPTOR SUBUNIT ALPHA"/>
    <property type="match status" value="1"/>
</dbReference>
<dbReference type="GO" id="GO:0032722">
    <property type="term" value="P:positive regulation of chemokine production"/>
    <property type="evidence" value="ECO:0007669"/>
    <property type="project" value="Ensembl"/>
</dbReference>
<evidence type="ECO:0000256" key="5">
    <source>
        <dbReference type="ARBA" id="ARBA00022989"/>
    </source>
</evidence>
<reference evidence="12" key="2">
    <citation type="submission" date="2025-09" db="UniProtKB">
        <authorList>
            <consortium name="Ensembl"/>
        </authorList>
    </citation>
    <scope>IDENTIFICATION</scope>
</reference>
<dbReference type="InterPro" id="IPR015319">
    <property type="entry name" value="IL-4_rcpt-alpha_N"/>
</dbReference>
<keyword evidence="6" id="KW-0472">Membrane</keyword>
<evidence type="ECO:0000313" key="12">
    <source>
        <dbReference type="Ensembl" id="ENSCGRP00001007594.1"/>
    </source>
</evidence>
<dbReference type="GO" id="GO:0043235">
    <property type="term" value="C:receptor complex"/>
    <property type="evidence" value="ECO:0007669"/>
    <property type="project" value="Ensembl"/>
</dbReference>
<evidence type="ECO:0000256" key="6">
    <source>
        <dbReference type="ARBA" id="ARBA00023136"/>
    </source>
</evidence>
<dbReference type="InterPro" id="IPR013783">
    <property type="entry name" value="Ig-like_fold"/>
</dbReference>
<dbReference type="GO" id="GO:0034451">
    <property type="term" value="C:centriolar satellite"/>
    <property type="evidence" value="ECO:0007669"/>
    <property type="project" value="Ensembl"/>
</dbReference>
<evidence type="ECO:0000313" key="13">
    <source>
        <dbReference type="Proteomes" id="UP000694386"/>
    </source>
</evidence>
<evidence type="ECO:0000256" key="2">
    <source>
        <dbReference type="ARBA" id="ARBA00022553"/>
    </source>
</evidence>
<dbReference type="InterPro" id="IPR003961">
    <property type="entry name" value="FN3_dom"/>
</dbReference>
<evidence type="ECO:0000256" key="4">
    <source>
        <dbReference type="ARBA" id="ARBA00022729"/>
    </source>
</evidence>
<feature type="signal peptide" evidence="10">
    <location>
        <begin position="1"/>
        <end position="30"/>
    </location>
</feature>
<evidence type="ECO:0000259" key="11">
    <source>
        <dbReference type="PROSITE" id="PS50853"/>
    </source>
</evidence>
<gene>
    <name evidence="12" type="primary">Il4r</name>
</gene>
<dbReference type="GO" id="GO:0120162">
    <property type="term" value="P:positive regulation of cold-induced thermogenesis"/>
    <property type="evidence" value="ECO:0007669"/>
    <property type="project" value="Ensembl"/>
</dbReference>
<evidence type="ECO:0000256" key="8">
    <source>
        <dbReference type="ARBA" id="ARBA00023180"/>
    </source>
</evidence>
<dbReference type="GO" id="GO:0043306">
    <property type="term" value="P:positive regulation of mast cell degranulation"/>
    <property type="evidence" value="ECO:0007669"/>
    <property type="project" value="Ensembl"/>
</dbReference>
<name>A0A8C2LP54_CRIGR</name>
<dbReference type="PROSITE" id="PS50853">
    <property type="entry name" value="FN3"/>
    <property type="match status" value="1"/>
</dbReference>
<dbReference type="CDD" id="cd00063">
    <property type="entry name" value="FN3"/>
    <property type="match status" value="1"/>
</dbReference>
<dbReference type="PANTHER" id="PTHR23037">
    <property type="entry name" value="CYTOKINE RECEPTOR"/>
    <property type="match status" value="1"/>
</dbReference>
<dbReference type="GO" id="GO:0045063">
    <property type="term" value="P:T-helper 1 cell differentiation"/>
    <property type="evidence" value="ECO:0007669"/>
    <property type="project" value="Ensembl"/>
</dbReference>
<evidence type="ECO:0000256" key="10">
    <source>
        <dbReference type="SAM" id="SignalP"/>
    </source>
</evidence>
<dbReference type="Proteomes" id="UP000694386">
    <property type="component" value="Unplaced"/>
</dbReference>
<protein>
    <submittedName>
        <fullName evidence="12">Interleukin 4 receptor, alpha</fullName>
    </submittedName>
</protein>
<evidence type="ECO:0000256" key="7">
    <source>
        <dbReference type="ARBA" id="ARBA00023170"/>
    </source>
</evidence>
<feature type="region of interest" description="Disordered" evidence="9">
    <location>
        <begin position="455"/>
        <end position="480"/>
    </location>
</feature>
<accession>A0A8C2LP54</accession>
<dbReference type="GO" id="GO:0002639">
    <property type="term" value="P:positive regulation of immunoglobulin production"/>
    <property type="evidence" value="ECO:0007669"/>
    <property type="project" value="Ensembl"/>
</dbReference>
<keyword evidence="4 10" id="KW-0732">Signal</keyword>
<feature type="region of interest" description="Disordered" evidence="9">
    <location>
        <begin position="780"/>
        <end position="822"/>
    </location>
</feature>
<evidence type="ECO:0000256" key="9">
    <source>
        <dbReference type="SAM" id="MobiDB-lite"/>
    </source>
</evidence>
<sequence length="835" mass="90368">MGWLRTKFLSSVSFLILLWVAGSGSIKVLGEPTCFSDYISSSTCEWYLDGTVDCRSQLHLSYWLDFEFYENLTCIPENSASTVCVCHMNTDDLVQTDIYKLVLRAKGRLLWQGSFRPSDNVKPLAPDNLTVHTNISNTWLLTWSNPYPSENTLYKELIYMVNISRVDNPEESIVYNVTYMEPKLLLPTKTLKSGVHYRARVRGLAKSLQGTWSEWSPSIMIHNHFPLPLVQRLPLGVGISCLCILLFCLSCYIGIVKIKKTWWDQIPTPARSPLVAIIIQDSQVPLWEKQTRSQESTKCPRWKTCLTKLLPCLLEHGLKKEAESPKAAKTGPLQSPEKAAWRSVEVNRTVLWPENVSVSVVRCMELFEAPVESEEEEEEMVKGDLSMLPENSAGGLQEGQADIMARLTENLFSDLLKAEDGGIGQSSLGESCSPLPSESGQASVTWTRFPMGSEEATFEATEQPSHPDPPSGTLTHGATDPACTQVPLVITDNPAYRRFSDFDSPSPHPEELASEQQQAAHLEEGDPSSPADPHSSGPPMQQVESWEQILHLSILQHGAAGRASAPTSDYREFVQAVKQGAIQDPRVPCFGPSADAGYKAFSSLLNHSAICTDTAGLGTNSGHGGYKPFQAGPGTDSGHGGYKPFQAGPGTDSGHGGYKPFQNPVPNQSPSSMPLFTFGLDMELPSSSLNSVPPSSTPECLGLEVGLKGGDRLKVPPADQVTKLFGDDLGFGIVYSSLTCHLCGHLKQHHSQEEGGQIHIVASPCCGCCCGDIPPSPGSPSGALETCPGEMPPEASFTSAHGTPSNLSVEGKTADHAISSHTSKVSAGTLGMAVS</sequence>
<dbReference type="GO" id="GO:0042832">
    <property type="term" value="P:defense response to protozoan"/>
    <property type="evidence" value="ECO:0007669"/>
    <property type="project" value="Ensembl"/>
</dbReference>
<proteinExistence type="predicted"/>
<dbReference type="AlphaFoldDB" id="A0A8C2LP54"/>
<dbReference type="GO" id="GO:0009897">
    <property type="term" value="C:external side of plasma membrane"/>
    <property type="evidence" value="ECO:0007669"/>
    <property type="project" value="TreeGrafter"/>
</dbReference>
<dbReference type="GO" id="GO:0045064">
    <property type="term" value="P:T-helper 2 cell differentiation"/>
    <property type="evidence" value="ECO:0007669"/>
    <property type="project" value="Ensembl"/>
</dbReference>
<dbReference type="InterPro" id="IPR036116">
    <property type="entry name" value="FN3_sf"/>
</dbReference>
<dbReference type="GO" id="GO:0004913">
    <property type="term" value="F:interleukin-4 receptor activity"/>
    <property type="evidence" value="ECO:0007669"/>
    <property type="project" value="Ensembl"/>
</dbReference>